<keyword evidence="2" id="KW-1185">Reference proteome</keyword>
<sequence>MTDPTRAAGVFAAELRRRGAGPIHRGGLLIAATLTELSFGLLPKPSLDDIVVTRRDDGEVLLRTAAGPMGDADDLLAHVRTQLATLSPADFVAQWGLPPNSAA</sequence>
<accession>A0ABS0H6E4</accession>
<evidence type="ECO:0000313" key="1">
    <source>
        <dbReference type="EMBL" id="MBF9133719.1"/>
    </source>
</evidence>
<organism evidence="1 2">
    <name type="scientific">Plantactinospora alkalitolerans</name>
    <dbReference type="NCBI Taxonomy" id="2789879"/>
    <lineage>
        <taxon>Bacteria</taxon>
        <taxon>Bacillati</taxon>
        <taxon>Actinomycetota</taxon>
        <taxon>Actinomycetes</taxon>
        <taxon>Micromonosporales</taxon>
        <taxon>Micromonosporaceae</taxon>
        <taxon>Plantactinospora</taxon>
    </lineage>
</organism>
<evidence type="ECO:0000313" key="2">
    <source>
        <dbReference type="Proteomes" id="UP000638560"/>
    </source>
</evidence>
<dbReference type="EMBL" id="JADPUN010000287">
    <property type="protein sequence ID" value="MBF9133719.1"/>
    <property type="molecule type" value="Genomic_DNA"/>
</dbReference>
<dbReference type="Proteomes" id="UP000638560">
    <property type="component" value="Unassembled WGS sequence"/>
</dbReference>
<name>A0ABS0H6E4_9ACTN</name>
<gene>
    <name evidence="1" type="ORF">I0C86_33010</name>
</gene>
<protein>
    <submittedName>
        <fullName evidence="1">Uncharacterized protein</fullName>
    </submittedName>
</protein>
<proteinExistence type="predicted"/>
<comment type="caution">
    <text evidence="1">The sequence shown here is derived from an EMBL/GenBank/DDBJ whole genome shotgun (WGS) entry which is preliminary data.</text>
</comment>
<reference evidence="1 2" key="1">
    <citation type="submission" date="2020-11" db="EMBL/GenBank/DDBJ databases">
        <title>A novel isolate from a Black sea contaminated sediment with potential to produce alkanes: Plantactinospora alkalitolerans sp. nov.</title>
        <authorList>
            <person name="Carro L."/>
            <person name="Veyisoglu A."/>
            <person name="Guven K."/>
            <person name="Schumann P."/>
            <person name="Klenk H.-P."/>
            <person name="Sahin N."/>
        </authorList>
    </citation>
    <scope>NUCLEOTIDE SEQUENCE [LARGE SCALE GENOMIC DNA]</scope>
    <source>
        <strain evidence="1 2">S1510</strain>
    </source>
</reference>
<dbReference type="RefSeq" id="WP_196205220.1">
    <property type="nucleotide sequence ID" value="NZ_JADPUN010000287.1"/>
</dbReference>